<accession>A0A1R1JWU3</accession>
<sequence>MPSRRDWRPLQEAFLTTEPLNAKTRRPRAAPAVPPATETEGTPLMHMKKALAQLQAGRQTPERVQAAGLLASAIAWINILTCS</sequence>
<protein>
    <submittedName>
        <fullName evidence="2">Uncharacterized protein</fullName>
    </submittedName>
</protein>
<dbReference type="OrthoDB" id="9945101at2"/>
<feature type="region of interest" description="Disordered" evidence="1">
    <location>
        <begin position="19"/>
        <end position="41"/>
    </location>
</feature>
<reference evidence="2 3" key="1">
    <citation type="submission" date="2016-09" db="EMBL/GenBank/DDBJ databases">
        <title>Phylogenomics of Achromobacter.</title>
        <authorList>
            <person name="Jeukens J."/>
            <person name="Freschi L."/>
            <person name="Vincent A.T."/>
            <person name="Emond-Rheault J.-G."/>
            <person name="Kukavica-Ibrulj I."/>
            <person name="Charette S.J."/>
            <person name="Levesque R.C."/>
        </authorList>
    </citation>
    <scope>NUCLEOTIDE SEQUENCE [LARGE SCALE GENOMIC DNA]</scope>
    <source>
        <strain evidence="2 3">AUS488</strain>
    </source>
</reference>
<organism evidence="2 3">
    <name type="scientific">Alcaligenes xylosoxydans xylosoxydans</name>
    <name type="common">Achromobacter xylosoxidans</name>
    <dbReference type="NCBI Taxonomy" id="85698"/>
    <lineage>
        <taxon>Bacteria</taxon>
        <taxon>Pseudomonadati</taxon>
        <taxon>Pseudomonadota</taxon>
        <taxon>Betaproteobacteria</taxon>
        <taxon>Burkholderiales</taxon>
        <taxon>Alcaligenaceae</taxon>
        <taxon>Achromobacter</taxon>
    </lineage>
</organism>
<evidence type="ECO:0000313" key="2">
    <source>
        <dbReference type="EMBL" id="OMG90570.1"/>
    </source>
</evidence>
<comment type="caution">
    <text evidence="2">The sequence shown here is derived from an EMBL/GenBank/DDBJ whole genome shotgun (WGS) entry which is preliminary data.</text>
</comment>
<dbReference type="AlphaFoldDB" id="A0A1R1JWU3"/>
<dbReference type="EMBL" id="MJMN01000006">
    <property type="protein sequence ID" value="OMG90570.1"/>
    <property type="molecule type" value="Genomic_DNA"/>
</dbReference>
<gene>
    <name evidence="2" type="ORF">BIZ92_21215</name>
</gene>
<dbReference type="Proteomes" id="UP000187251">
    <property type="component" value="Unassembled WGS sequence"/>
</dbReference>
<evidence type="ECO:0000313" key="3">
    <source>
        <dbReference type="Proteomes" id="UP000187251"/>
    </source>
</evidence>
<evidence type="ECO:0000256" key="1">
    <source>
        <dbReference type="SAM" id="MobiDB-lite"/>
    </source>
</evidence>
<proteinExistence type="predicted"/>
<name>A0A1R1JWU3_ALCXX</name>